<dbReference type="InterPro" id="IPR002655">
    <property type="entry name" value="Acyl-CoA_oxidase_C"/>
</dbReference>
<evidence type="ECO:0000256" key="2">
    <source>
        <dbReference type="ARBA" id="ARBA00001974"/>
    </source>
</evidence>
<evidence type="ECO:0000256" key="5">
    <source>
        <dbReference type="ARBA" id="ARBA00012870"/>
    </source>
</evidence>
<evidence type="ECO:0000256" key="13">
    <source>
        <dbReference type="SAM" id="Phobius"/>
    </source>
</evidence>
<keyword evidence="17" id="KW-1185">Reference proteome</keyword>
<keyword evidence="8" id="KW-0276">Fatty acid metabolism</keyword>
<feature type="domain" description="Acyl-CoA oxidase C-terminal" evidence="14">
    <location>
        <begin position="237"/>
        <end position="386"/>
    </location>
</feature>
<comment type="subcellular location">
    <subcellularLocation>
        <location evidence="3">Peroxisome</location>
    </subcellularLocation>
</comment>
<dbReference type="GO" id="GO:0071949">
    <property type="term" value="F:FAD binding"/>
    <property type="evidence" value="ECO:0007669"/>
    <property type="project" value="InterPro"/>
</dbReference>
<dbReference type="Pfam" id="PF22924">
    <property type="entry name" value="ACOX_C_alpha1"/>
    <property type="match status" value="1"/>
</dbReference>
<evidence type="ECO:0000256" key="4">
    <source>
        <dbReference type="ARBA" id="ARBA00006288"/>
    </source>
</evidence>
<keyword evidence="6" id="KW-0285">Flavoprotein</keyword>
<feature type="region of interest" description="Disordered" evidence="12">
    <location>
        <begin position="580"/>
        <end position="628"/>
    </location>
</feature>
<dbReference type="Pfam" id="PF02458">
    <property type="entry name" value="Transferase"/>
    <property type="match status" value="1"/>
</dbReference>
<name>A0A2P4YRA8_9STRA</name>
<dbReference type="Gene3D" id="3.30.559.10">
    <property type="entry name" value="Chloramphenicol acetyltransferase-like domain"/>
    <property type="match status" value="2"/>
</dbReference>
<reference evidence="16 17" key="1">
    <citation type="journal article" date="2017" name="Genome Biol. Evol.">
        <title>Phytophthora megakarya and P. palmivora, closely related causal agents of cacao black pod rot, underwent increases in genome sizes and gene numbers by different mechanisms.</title>
        <authorList>
            <person name="Ali S.S."/>
            <person name="Shao J."/>
            <person name="Lary D.J."/>
            <person name="Kronmiller B."/>
            <person name="Shen D."/>
            <person name="Strem M.D."/>
            <person name="Amoako-Attah I."/>
            <person name="Akrofi A.Y."/>
            <person name="Begoude B.A."/>
            <person name="Ten Hoopen G.M."/>
            <person name="Coulibaly K."/>
            <person name="Kebe B.I."/>
            <person name="Melnick R.L."/>
            <person name="Guiltinan M.J."/>
            <person name="Tyler B.M."/>
            <person name="Meinhardt L.W."/>
            <person name="Bailey B.A."/>
        </authorList>
    </citation>
    <scope>NUCLEOTIDE SEQUENCE [LARGE SCALE GENOMIC DNA]</scope>
    <source>
        <strain evidence="17">sbr112.9</strain>
    </source>
</reference>
<dbReference type="GO" id="GO:0003997">
    <property type="term" value="F:acyl-CoA oxidase activity"/>
    <property type="evidence" value="ECO:0007669"/>
    <property type="project" value="UniProtKB-EC"/>
</dbReference>
<comment type="caution">
    <text evidence="16">The sequence shown here is derived from an EMBL/GenBank/DDBJ whole genome shotgun (WGS) entry which is preliminary data.</text>
</comment>
<protein>
    <recommendedName>
        <fullName evidence="5">acyl-CoA oxidase</fullName>
        <ecNumber evidence="5">1.3.3.6</ecNumber>
    </recommendedName>
</protein>
<dbReference type="InterPro" id="IPR036250">
    <property type="entry name" value="AcylCo_DH-like_C"/>
</dbReference>
<dbReference type="InterPro" id="IPR023213">
    <property type="entry name" value="CAT-like_dom_sf"/>
</dbReference>
<comment type="catalytic activity">
    <reaction evidence="1">
        <text>a 2,3-saturated acyl-CoA + O2 = a (2E)-enoyl-CoA + H2O2</text>
        <dbReference type="Rhea" id="RHEA:38959"/>
        <dbReference type="ChEBI" id="CHEBI:15379"/>
        <dbReference type="ChEBI" id="CHEBI:16240"/>
        <dbReference type="ChEBI" id="CHEBI:58856"/>
        <dbReference type="ChEBI" id="CHEBI:65111"/>
        <dbReference type="EC" id="1.3.3.6"/>
    </reaction>
</comment>
<feature type="transmembrane region" description="Helical" evidence="13">
    <location>
        <begin position="30"/>
        <end position="52"/>
    </location>
</feature>
<dbReference type="EMBL" id="NCKW01000537">
    <property type="protein sequence ID" value="POM80327.1"/>
    <property type="molecule type" value="Genomic_DNA"/>
</dbReference>
<dbReference type="PANTHER" id="PTHR10909">
    <property type="entry name" value="ELECTRON TRANSPORT OXIDOREDUCTASE"/>
    <property type="match status" value="1"/>
</dbReference>
<dbReference type="FunFam" id="1.20.140.10:FF:000015">
    <property type="entry name" value="Acyl-coenzyme A oxidase"/>
    <property type="match status" value="1"/>
</dbReference>
<keyword evidence="13" id="KW-0812">Transmembrane</keyword>
<comment type="cofactor">
    <cofactor evidence="2">
        <name>FAD</name>
        <dbReference type="ChEBI" id="CHEBI:57692"/>
    </cofactor>
</comment>
<evidence type="ECO:0000259" key="14">
    <source>
        <dbReference type="Pfam" id="PF01756"/>
    </source>
</evidence>
<evidence type="ECO:0000313" key="17">
    <source>
        <dbReference type="Proteomes" id="UP000237271"/>
    </source>
</evidence>
<proteinExistence type="inferred from homology"/>
<evidence type="ECO:0000259" key="15">
    <source>
        <dbReference type="Pfam" id="PF22924"/>
    </source>
</evidence>
<accession>A0A2P4YRA8</accession>
<keyword evidence="7" id="KW-0274">FAD</keyword>
<dbReference type="Gene3D" id="1.20.140.10">
    <property type="entry name" value="Butyryl-CoA Dehydrogenase, subunit A, domain 3"/>
    <property type="match status" value="3"/>
</dbReference>
<dbReference type="GO" id="GO:0005777">
    <property type="term" value="C:peroxisome"/>
    <property type="evidence" value="ECO:0007669"/>
    <property type="project" value="UniProtKB-SubCell"/>
</dbReference>
<evidence type="ECO:0000256" key="10">
    <source>
        <dbReference type="ARBA" id="ARBA00023098"/>
    </source>
</evidence>
<evidence type="ECO:0000256" key="8">
    <source>
        <dbReference type="ARBA" id="ARBA00022832"/>
    </source>
</evidence>
<dbReference type="EC" id="1.3.3.6" evidence="5"/>
<dbReference type="InterPro" id="IPR012258">
    <property type="entry name" value="Acyl-CoA_oxidase"/>
</dbReference>
<keyword evidence="11" id="KW-0576">Peroxisome</keyword>
<sequence length="848" mass="92783">MLMRYAKVLPDGTFIKPPSSKLVYLTMTQIRAYLILKLGFALGAATTITTRFSAVRVQGRKMNANGNDLALTNENPVLDYQNQQHALLPLVALSYAANFAGRSMVDMHDKVLAMVTSGHTDFAAQSAELHAISSGLKGWLADRVNDGIEHCRRLCGGHGFLQSSNLAHIFAENVGAVTFEGTADVLVQQHARYLLKELGSIVKPHNEGPAGFLSRSDYYSNPKSRCSASSAADFGNFKVLIEAFEVRAARSVRKLAHAMKRSGNNANSCMMLMTTASTHHTELLLLQSFISGLCQLFGVWLLVNGLGDFRQDDYISSAQADMAHQQLVNLLPPVRQNVVRLTDAWDFSDFELNSALGRFDGDVYRALVENAEKEPLNASQVPEGVTTSDRALHPMTVDNATKIMDLSPMDAAMTDYGVNILYIYAPTDKYRYNLEILRTSFIEMLKQDYPILLGELDVDSARNGTVVVKLEPAMLKNGANAVSFVTDPASIQTTEQALSSLSYDFMPPPRAGNHQLITAKCSLLADDGLAIGLDIAHGLLDGEATFTLGKVWGQYYRRLAGIFMNELETPIKLNHDRHLLTGSQNGASSPHPEFRVSSPSKDDKPPAGSPVPVPVIEGASGPLSTDQRTLHFSPDMLARLKTLASEPADAPDSSYVSTIDALTALMVVLVTRARAHGKDFRVSTCVNGRTHLQPPLPTNYVGNVIFNALSAYKAFELAPGPPESLEDTLRMVAKRIRESITRTRYDQFLRDSMAFVSSQPDMSAVCCSMDFFFGPDLFFTSWVNMGSRDADFGGGKASYAGIPRLAVGDGLIVINDPMHPNEDGLDVVVFLESETLKRFNEQWMAFGL</sequence>
<keyword evidence="13" id="KW-0472">Membrane</keyword>
<keyword evidence="13" id="KW-1133">Transmembrane helix</keyword>
<dbReference type="AlphaFoldDB" id="A0A2P4YRA8"/>
<organism evidence="16 17">
    <name type="scientific">Phytophthora palmivora</name>
    <dbReference type="NCBI Taxonomy" id="4796"/>
    <lineage>
        <taxon>Eukaryota</taxon>
        <taxon>Sar</taxon>
        <taxon>Stramenopiles</taxon>
        <taxon>Oomycota</taxon>
        <taxon>Peronosporomycetes</taxon>
        <taxon>Peronosporales</taxon>
        <taxon>Peronosporaceae</taxon>
        <taxon>Phytophthora</taxon>
    </lineage>
</organism>
<dbReference type="GO" id="GO:0005504">
    <property type="term" value="F:fatty acid binding"/>
    <property type="evidence" value="ECO:0007669"/>
    <property type="project" value="TreeGrafter"/>
</dbReference>
<dbReference type="SUPFAM" id="SSF52777">
    <property type="entry name" value="CoA-dependent acyltransferases"/>
    <property type="match status" value="1"/>
</dbReference>
<evidence type="ECO:0000256" key="7">
    <source>
        <dbReference type="ARBA" id="ARBA00022827"/>
    </source>
</evidence>
<evidence type="ECO:0000256" key="12">
    <source>
        <dbReference type="SAM" id="MobiDB-lite"/>
    </source>
</evidence>
<keyword evidence="10" id="KW-0443">Lipid metabolism</keyword>
<dbReference type="InterPro" id="IPR055060">
    <property type="entry name" value="ACOX_C_alpha1"/>
</dbReference>
<evidence type="ECO:0000256" key="1">
    <source>
        <dbReference type="ARBA" id="ARBA00001201"/>
    </source>
</evidence>
<evidence type="ECO:0000256" key="6">
    <source>
        <dbReference type="ARBA" id="ARBA00022630"/>
    </source>
</evidence>
<evidence type="ECO:0000256" key="9">
    <source>
        <dbReference type="ARBA" id="ARBA00023002"/>
    </source>
</evidence>
<comment type="similarity">
    <text evidence="4">Belongs to the acyl-CoA oxidase family.</text>
</comment>
<dbReference type="Pfam" id="PF01756">
    <property type="entry name" value="ACOX"/>
    <property type="match status" value="1"/>
</dbReference>
<feature type="domain" description="Acyl-CoA oxidase C-alpha1" evidence="15">
    <location>
        <begin position="24"/>
        <end position="195"/>
    </location>
</feature>
<dbReference type="GO" id="GO:0055088">
    <property type="term" value="P:lipid homeostasis"/>
    <property type="evidence" value="ECO:0007669"/>
    <property type="project" value="TreeGrafter"/>
</dbReference>
<evidence type="ECO:0000256" key="11">
    <source>
        <dbReference type="ARBA" id="ARBA00023140"/>
    </source>
</evidence>
<evidence type="ECO:0000313" key="16">
    <source>
        <dbReference type="EMBL" id="POM80327.1"/>
    </source>
</evidence>
<keyword evidence="9" id="KW-0560">Oxidoreductase</keyword>
<evidence type="ECO:0000256" key="3">
    <source>
        <dbReference type="ARBA" id="ARBA00004275"/>
    </source>
</evidence>
<gene>
    <name evidence="16" type="ORF">PHPALM_1850</name>
</gene>
<dbReference type="PANTHER" id="PTHR10909:SF250">
    <property type="entry name" value="PEROXISOMAL ACYL-COENZYME A OXIDASE 1"/>
    <property type="match status" value="1"/>
</dbReference>
<dbReference type="SUPFAM" id="SSF47203">
    <property type="entry name" value="Acyl-CoA dehydrogenase C-terminal domain-like"/>
    <property type="match status" value="2"/>
</dbReference>
<dbReference type="OrthoDB" id="538336at2759"/>
<dbReference type="GO" id="GO:0033540">
    <property type="term" value="P:fatty acid beta-oxidation using acyl-CoA oxidase"/>
    <property type="evidence" value="ECO:0007669"/>
    <property type="project" value="TreeGrafter"/>
</dbReference>
<dbReference type="Proteomes" id="UP000237271">
    <property type="component" value="Unassembled WGS sequence"/>
</dbReference>